<name>A0A8S1RQ91_9CILI</name>
<sequence length="115" mass="13702">MSQYFELKYEYFLQFLLDIDSKTSFETITNSKTQYNFNVIEINIKAIHLKSISIIIYDYTILKTLKIRGHPFLRQIDRLNIYRKKSKIGEDQVILRIKYGLIEKARASSSDQRTN</sequence>
<gene>
    <name evidence="1" type="ORF">PSON_ATCC_30995.1.T2110001</name>
</gene>
<protein>
    <submittedName>
        <fullName evidence="1">Uncharacterized protein</fullName>
    </submittedName>
</protein>
<dbReference type="Proteomes" id="UP000692954">
    <property type="component" value="Unassembled WGS sequence"/>
</dbReference>
<dbReference type="AlphaFoldDB" id="A0A8S1RQ91"/>
<proteinExistence type="predicted"/>
<keyword evidence="2" id="KW-1185">Reference proteome</keyword>
<reference evidence="1" key="1">
    <citation type="submission" date="2021-01" db="EMBL/GenBank/DDBJ databases">
        <authorList>
            <consortium name="Genoscope - CEA"/>
            <person name="William W."/>
        </authorList>
    </citation>
    <scope>NUCLEOTIDE SEQUENCE</scope>
</reference>
<dbReference type="EMBL" id="CAJJDN010000211">
    <property type="protein sequence ID" value="CAD8129219.1"/>
    <property type="molecule type" value="Genomic_DNA"/>
</dbReference>
<comment type="caution">
    <text evidence="1">The sequence shown here is derived from an EMBL/GenBank/DDBJ whole genome shotgun (WGS) entry which is preliminary data.</text>
</comment>
<organism evidence="1 2">
    <name type="scientific">Paramecium sonneborni</name>
    <dbReference type="NCBI Taxonomy" id="65129"/>
    <lineage>
        <taxon>Eukaryota</taxon>
        <taxon>Sar</taxon>
        <taxon>Alveolata</taxon>
        <taxon>Ciliophora</taxon>
        <taxon>Intramacronucleata</taxon>
        <taxon>Oligohymenophorea</taxon>
        <taxon>Peniculida</taxon>
        <taxon>Parameciidae</taxon>
        <taxon>Paramecium</taxon>
    </lineage>
</organism>
<accession>A0A8S1RQ91</accession>
<evidence type="ECO:0000313" key="2">
    <source>
        <dbReference type="Proteomes" id="UP000692954"/>
    </source>
</evidence>
<evidence type="ECO:0000313" key="1">
    <source>
        <dbReference type="EMBL" id="CAD8129219.1"/>
    </source>
</evidence>